<accession>A0AAI8YG40</accession>
<feature type="transmembrane region" description="Helical" evidence="9">
    <location>
        <begin position="54"/>
        <end position="75"/>
    </location>
</feature>
<evidence type="ECO:0000256" key="6">
    <source>
        <dbReference type="ARBA" id="ARBA00022989"/>
    </source>
</evidence>
<name>A0AAI8YG40_9PEZI</name>
<comment type="similarity">
    <text evidence="2">Belongs to the SPCS1 family.</text>
</comment>
<evidence type="ECO:0000313" key="11">
    <source>
        <dbReference type="Proteomes" id="UP001295740"/>
    </source>
</evidence>
<proteinExistence type="inferred from homology"/>
<evidence type="ECO:0000256" key="9">
    <source>
        <dbReference type="SAM" id="Phobius"/>
    </source>
</evidence>
<organism evidence="10 11">
    <name type="scientific">Anthostomella pinea</name>
    <dbReference type="NCBI Taxonomy" id="933095"/>
    <lineage>
        <taxon>Eukaryota</taxon>
        <taxon>Fungi</taxon>
        <taxon>Dikarya</taxon>
        <taxon>Ascomycota</taxon>
        <taxon>Pezizomycotina</taxon>
        <taxon>Sordariomycetes</taxon>
        <taxon>Xylariomycetidae</taxon>
        <taxon>Xylariales</taxon>
        <taxon>Xylariaceae</taxon>
        <taxon>Anthostomella</taxon>
    </lineage>
</organism>
<keyword evidence="4 9" id="KW-0812">Transmembrane</keyword>
<dbReference type="PANTHER" id="PTHR13202:SF0">
    <property type="entry name" value="SIGNAL PEPTIDASE COMPLEX SUBUNIT 1"/>
    <property type="match status" value="1"/>
</dbReference>
<dbReference type="EMBL" id="CAUWAG010000008">
    <property type="protein sequence ID" value="CAJ2506013.1"/>
    <property type="molecule type" value="Genomic_DNA"/>
</dbReference>
<comment type="subcellular location">
    <subcellularLocation>
        <location evidence="1">Endoplasmic reticulum membrane</location>
        <topology evidence="1">Multi-pass membrane protein</topology>
    </subcellularLocation>
</comment>
<protein>
    <recommendedName>
        <fullName evidence="3">Signal peptidase complex subunit 1</fullName>
    </recommendedName>
</protein>
<keyword evidence="7 9" id="KW-0472">Membrane</keyword>
<evidence type="ECO:0000256" key="4">
    <source>
        <dbReference type="ARBA" id="ARBA00022692"/>
    </source>
</evidence>
<keyword evidence="5" id="KW-0256">Endoplasmic reticulum</keyword>
<dbReference type="Pfam" id="PF06645">
    <property type="entry name" value="SPC12"/>
    <property type="match status" value="1"/>
</dbReference>
<dbReference type="GO" id="GO:0005787">
    <property type="term" value="C:signal peptidase complex"/>
    <property type="evidence" value="ECO:0007669"/>
    <property type="project" value="InterPro"/>
</dbReference>
<comment type="function">
    <text evidence="8">Component of the signal peptidase complex (SPC) which catalyzes the cleavage of N-terminal signal sequences from nascent proteins as they are translocated into the lumen of the endoplasmic reticulum. Dispensable for SPC enzymatic activity.</text>
</comment>
<evidence type="ECO:0000256" key="5">
    <source>
        <dbReference type="ARBA" id="ARBA00022824"/>
    </source>
</evidence>
<dbReference type="InterPro" id="IPR009542">
    <property type="entry name" value="Spc1/SPCS1"/>
</dbReference>
<evidence type="ECO:0000256" key="3">
    <source>
        <dbReference type="ARBA" id="ARBA00017059"/>
    </source>
</evidence>
<dbReference type="AlphaFoldDB" id="A0AAI8YG40"/>
<gene>
    <name evidence="10" type="ORF">KHLLAP_LOCUS6481</name>
</gene>
<feature type="transmembrane region" description="Helical" evidence="9">
    <location>
        <begin position="27"/>
        <end position="47"/>
    </location>
</feature>
<dbReference type="GO" id="GO:0045047">
    <property type="term" value="P:protein targeting to ER"/>
    <property type="evidence" value="ECO:0007669"/>
    <property type="project" value="TreeGrafter"/>
</dbReference>
<dbReference type="GO" id="GO:0006465">
    <property type="term" value="P:signal peptide processing"/>
    <property type="evidence" value="ECO:0007669"/>
    <property type="project" value="InterPro"/>
</dbReference>
<evidence type="ECO:0000313" key="10">
    <source>
        <dbReference type="EMBL" id="CAJ2506013.1"/>
    </source>
</evidence>
<sequence>MAEQLLDQVRDVVDGQIDFEGQKLAEVLATGLLAAVGAVSFLVGFFLQDIVLALRIGLAGTALTFLVVVPPWPFFKRNPVQWLPVGGGESATTTTQQNLVIDEKLLEKR</sequence>
<reference evidence="10" key="1">
    <citation type="submission" date="2023-10" db="EMBL/GenBank/DDBJ databases">
        <authorList>
            <person name="Hackl T."/>
        </authorList>
    </citation>
    <scope>NUCLEOTIDE SEQUENCE</scope>
</reference>
<keyword evidence="6 9" id="KW-1133">Transmembrane helix</keyword>
<evidence type="ECO:0000256" key="1">
    <source>
        <dbReference type="ARBA" id="ARBA00004477"/>
    </source>
</evidence>
<dbReference type="PANTHER" id="PTHR13202">
    <property type="entry name" value="MICROSOMAL SIGNAL PEPTIDASE 12 KDA SUBUNIT"/>
    <property type="match status" value="1"/>
</dbReference>
<comment type="caution">
    <text evidence="10">The sequence shown here is derived from an EMBL/GenBank/DDBJ whole genome shotgun (WGS) entry which is preliminary data.</text>
</comment>
<evidence type="ECO:0000256" key="8">
    <source>
        <dbReference type="ARBA" id="ARBA00045204"/>
    </source>
</evidence>
<evidence type="ECO:0000256" key="2">
    <source>
        <dbReference type="ARBA" id="ARBA00005245"/>
    </source>
</evidence>
<evidence type="ECO:0000256" key="7">
    <source>
        <dbReference type="ARBA" id="ARBA00023136"/>
    </source>
</evidence>
<keyword evidence="11" id="KW-1185">Reference proteome</keyword>
<dbReference type="Proteomes" id="UP001295740">
    <property type="component" value="Unassembled WGS sequence"/>
</dbReference>